<feature type="region of interest" description="Disordered" evidence="1">
    <location>
        <begin position="19"/>
        <end position="84"/>
    </location>
</feature>
<dbReference type="PANTHER" id="PTHR33871:SF1">
    <property type="entry name" value="OS05G0503100 PROTEIN"/>
    <property type="match status" value="1"/>
</dbReference>
<dbReference type="AlphaFoldDB" id="A0AAW1KAK7"/>
<gene>
    <name evidence="2" type="ORF">RND81_06G115700</name>
</gene>
<dbReference type="Proteomes" id="UP001443914">
    <property type="component" value="Unassembled WGS sequence"/>
</dbReference>
<feature type="compositionally biased region" description="Polar residues" evidence="1">
    <location>
        <begin position="146"/>
        <end position="157"/>
    </location>
</feature>
<name>A0AAW1KAK7_SAPOF</name>
<comment type="caution">
    <text evidence="2">The sequence shown here is derived from an EMBL/GenBank/DDBJ whole genome shotgun (WGS) entry which is preliminary data.</text>
</comment>
<evidence type="ECO:0000256" key="1">
    <source>
        <dbReference type="SAM" id="MobiDB-lite"/>
    </source>
</evidence>
<feature type="compositionally biased region" description="Basic and acidic residues" evidence="1">
    <location>
        <begin position="104"/>
        <end position="113"/>
    </location>
</feature>
<sequence>MGCCLSTLEENKKISIEKTPQFSSCVSKSPPRPEEETVKEVLSETPKPKPKPKPDPKPVLEPELNVPENGEEPKKPNILVSPKKPILDQKLPILDQKLSFLEKKLPTLDKNTPEEEISEVSELCSLSESISNTTLDEHHPNAVKDSATSSRVYRSQGQNRHFHTNNNINNTQSRNNHGRSPARRADPSPPRRRYPGPGPGSGPAQLSGRRSRSPAARANVGRSPSGRRAGPSPGRVRMVGGPEGVRKVEEESVSVSRKESESEEGVNESLENPLVSLECFIFL</sequence>
<feature type="compositionally biased region" description="Basic and acidic residues" evidence="1">
    <location>
        <begin position="244"/>
        <end position="260"/>
    </location>
</feature>
<evidence type="ECO:0000313" key="2">
    <source>
        <dbReference type="EMBL" id="KAK9714733.1"/>
    </source>
</evidence>
<feature type="compositionally biased region" description="Low complexity" evidence="1">
    <location>
        <begin position="164"/>
        <end position="175"/>
    </location>
</feature>
<feature type="compositionally biased region" description="Basic and acidic residues" evidence="1">
    <location>
        <begin position="31"/>
        <end position="42"/>
    </location>
</feature>
<reference evidence="2" key="1">
    <citation type="submission" date="2024-03" db="EMBL/GenBank/DDBJ databases">
        <title>WGS assembly of Saponaria officinalis var. Norfolk2.</title>
        <authorList>
            <person name="Jenkins J."/>
            <person name="Shu S."/>
            <person name="Grimwood J."/>
            <person name="Barry K."/>
            <person name="Goodstein D."/>
            <person name="Schmutz J."/>
            <person name="Leebens-Mack J."/>
            <person name="Osbourn A."/>
        </authorList>
    </citation>
    <scope>NUCLEOTIDE SEQUENCE [LARGE SCALE GENOMIC DNA]</scope>
    <source>
        <strain evidence="2">JIC</strain>
    </source>
</reference>
<dbReference type="PANTHER" id="PTHR33871">
    <property type="entry name" value="OS05G0503100 PROTEIN-RELATED"/>
    <property type="match status" value="1"/>
</dbReference>
<accession>A0AAW1KAK7</accession>
<evidence type="ECO:0000313" key="3">
    <source>
        <dbReference type="Proteomes" id="UP001443914"/>
    </source>
</evidence>
<protein>
    <submittedName>
        <fullName evidence="2">Uncharacterized protein</fullName>
    </submittedName>
</protein>
<organism evidence="2 3">
    <name type="scientific">Saponaria officinalis</name>
    <name type="common">Common soapwort</name>
    <name type="synonym">Lychnis saponaria</name>
    <dbReference type="NCBI Taxonomy" id="3572"/>
    <lineage>
        <taxon>Eukaryota</taxon>
        <taxon>Viridiplantae</taxon>
        <taxon>Streptophyta</taxon>
        <taxon>Embryophyta</taxon>
        <taxon>Tracheophyta</taxon>
        <taxon>Spermatophyta</taxon>
        <taxon>Magnoliopsida</taxon>
        <taxon>eudicotyledons</taxon>
        <taxon>Gunneridae</taxon>
        <taxon>Pentapetalae</taxon>
        <taxon>Caryophyllales</taxon>
        <taxon>Caryophyllaceae</taxon>
        <taxon>Caryophylleae</taxon>
        <taxon>Saponaria</taxon>
    </lineage>
</organism>
<feature type="region of interest" description="Disordered" evidence="1">
    <location>
        <begin position="104"/>
        <end position="123"/>
    </location>
</feature>
<dbReference type="EMBL" id="JBDFQZ010000006">
    <property type="protein sequence ID" value="KAK9714733.1"/>
    <property type="molecule type" value="Genomic_DNA"/>
</dbReference>
<keyword evidence="3" id="KW-1185">Reference proteome</keyword>
<feature type="region of interest" description="Disordered" evidence="1">
    <location>
        <begin position="131"/>
        <end position="270"/>
    </location>
</feature>
<proteinExistence type="predicted"/>